<protein>
    <recommendedName>
        <fullName evidence="3">glycine dehydrogenase (aminomethyl-transferring)</fullName>
        <ecNumber evidence="3">1.4.4.2</ecNumber>
    </recommendedName>
</protein>
<dbReference type="Gene3D" id="3.90.1150.10">
    <property type="entry name" value="Aspartate Aminotransferase, domain 1"/>
    <property type="match status" value="1"/>
</dbReference>
<dbReference type="Pfam" id="PF21478">
    <property type="entry name" value="GcvP2_C"/>
    <property type="match status" value="1"/>
</dbReference>
<dbReference type="GO" id="GO:0019464">
    <property type="term" value="P:glycine decarboxylation via glycine cleavage system"/>
    <property type="evidence" value="ECO:0007669"/>
    <property type="project" value="TreeGrafter"/>
</dbReference>
<proteinExistence type="predicted"/>
<name>A0A1F6H3P4_9PROT</name>
<dbReference type="InterPro" id="IPR049316">
    <property type="entry name" value="GDC-P_C"/>
</dbReference>
<dbReference type="Proteomes" id="UP000177583">
    <property type="component" value="Unassembled WGS sequence"/>
</dbReference>
<comment type="cofactor">
    <cofactor evidence="1">
        <name>pyridoxal 5'-phosphate</name>
        <dbReference type="ChEBI" id="CHEBI:597326"/>
    </cofactor>
</comment>
<comment type="function">
    <text evidence="2">The glycine cleavage system catalyzes the degradation of glycine. The P protein binds the alpha-amino group of glycine through its pyridoxal phosphate cofactor; CO(2) is released and the remaining methylamine moiety is then transferred to the lipoamide cofactor of the H protein.</text>
</comment>
<dbReference type="InterPro" id="IPR049315">
    <property type="entry name" value="GDC-P_N"/>
</dbReference>
<evidence type="ECO:0000256" key="3">
    <source>
        <dbReference type="ARBA" id="ARBA00012134"/>
    </source>
</evidence>
<evidence type="ECO:0000259" key="8">
    <source>
        <dbReference type="Pfam" id="PF21478"/>
    </source>
</evidence>
<dbReference type="GO" id="GO:0005960">
    <property type="term" value="C:glycine cleavage complex"/>
    <property type="evidence" value="ECO:0007669"/>
    <property type="project" value="TreeGrafter"/>
</dbReference>
<evidence type="ECO:0000259" key="7">
    <source>
        <dbReference type="Pfam" id="PF02347"/>
    </source>
</evidence>
<feature type="domain" description="Glycine dehydrogenase C-terminal" evidence="8">
    <location>
        <begin position="358"/>
        <end position="453"/>
    </location>
</feature>
<dbReference type="EC" id="1.4.4.2" evidence="3"/>
<comment type="caution">
    <text evidence="9">The sequence shown here is derived from an EMBL/GenBank/DDBJ whole genome shotgun (WGS) entry which is preliminary data.</text>
</comment>
<gene>
    <name evidence="9" type="ORF">A2557_08255</name>
</gene>
<dbReference type="Pfam" id="PF02347">
    <property type="entry name" value="GDC-P"/>
    <property type="match status" value="1"/>
</dbReference>
<dbReference type="GO" id="GO:0016594">
    <property type="term" value="F:glycine binding"/>
    <property type="evidence" value="ECO:0007669"/>
    <property type="project" value="TreeGrafter"/>
</dbReference>
<feature type="domain" description="Glycine cleavage system P-protein N-terminal" evidence="7">
    <location>
        <begin position="56"/>
        <end position="301"/>
    </location>
</feature>
<evidence type="ECO:0000256" key="1">
    <source>
        <dbReference type="ARBA" id="ARBA00001933"/>
    </source>
</evidence>
<accession>A0A1F6H3P4</accession>
<dbReference type="Gene3D" id="6.20.440.10">
    <property type="match status" value="1"/>
</dbReference>
<keyword evidence="5" id="KW-0560">Oxidoreductase</keyword>
<sequence length="488" mass="52828">MSVSKNGMVFNEPLLFELKSRGKAGMDLPETEIPLLDGTGLLAAQHLRGAVAIPSLSEPEVVRHFTRLSQWNYSVDGGFYPLGSCTMKYNPKLNEAAAAIEGFASAHPYAPYGCNQGLKRLLYELEQDLAEISGMDAVSLHPAAGSHGELLGMMLVVAYHKDRGDHKRTRVLIPDSAHGTNPSSASIVNLEAVTLPSGPNGLIDLATLDQMMDDTVAGIMITNPNTCGLFESQIKEVCDLVHARGGLVYFDGANMNALVGVARPGDMGADVLHFNTHKTFSTPHGGGGPGAGPIGVKSILAPYLPKPILVERRGQVQMDYNRPKSIGKVRSFYGNLGVLIRAWTYIKTLGASGLREMTQSAVTNANYLKARLKDHFDVPFVEQRSMHEVLLTDKKQQEAHVSTMDLAKGLIERGFHPPTVYFPLVVSGAMLIEPTETENKETLDQFADTLIELAGLDHETLAAYPKMTPVGRVDEVGAARKPILTYQG</sequence>
<dbReference type="PANTHER" id="PTHR11773">
    <property type="entry name" value="GLYCINE DEHYDROGENASE, DECARBOXYLATING"/>
    <property type="match status" value="1"/>
</dbReference>
<organism evidence="9 10">
    <name type="scientific">Candidatus Lambdaproteobacteria bacterium RIFOXYD2_FULL_56_26</name>
    <dbReference type="NCBI Taxonomy" id="1817773"/>
    <lineage>
        <taxon>Bacteria</taxon>
        <taxon>Pseudomonadati</taxon>
        <taxon>Pseudomonadota</taxon>
        <taxon>Candidatus Lambdaproteobacteria</taxon>
    </lineage>
</organism>
<dbReference type="EMBL" id="MFNF01000001">
    <property type="protein sequence ID" value="OGH04956.1"/>
    <property type="molecule type" value="Genomic_DNA"/>
</dbReference>
<dbReference type="SUPFAM" id="SSF53383">
    <property type="entry name" value="PLP-dependent transferases"/>
    <property type="match status" value="1"/>
</dbReference>
<dbReference type="FunFam" id="3.40.640.10:FF:000224">
    <property type="entry name" value="Probable glycine dehydrogenase (decarboxylating) subunit 2"/>
    <property type="match status" value="1"/>
</dbReference>
<dbReference type="GO" id="GO:0004375">
    <property type="term" value="F:glycine dehydrogenase (decarboxylating) activity"/>
    <property type="evidence" value="ECO:0007669"/>
    <property type="project" value="UniProtKB-EC"/>
</dbReference>
<reference evidence="9 10" key="1">
    <citation type="journal article" date="2016" name="Nat. Commun.">
        <title>Thousands of microbial genomes shed light on interconnected biogeochemical processes in an aquifer system.</title>
        <authorList>
            <person name="Anantharaman K."/>
            <person name="Brown C.T."/>
            <person name="Hug L.A."/>
            <person name="Sharon I."/>
            <person name="Castelle C.J."/>
            <person name="Probst A.J."/>
            <person name="Thomas B.C."/>
            <person name="Singh A."/>
            <person name="Wilkins M.J."/>
            <person name="Karaoz U."/>
            <person name="Brodie E.L."/>
            <person name="Williams K.H."/>
            <person name="Hubbard S.S."/>
            <person name="Banfield J.F."/>
        </authorList>
    </citation>
    <scope>NUCLEOTIDE SEQUENCE [LARGE SCALE GENOMIC DNA]</scope>
</reference>
<dbReference type="NCBIfam" id="NF003346">
    <property type="entry name" value="PRK04366.1"/>
    <property type="match status" value="1"/>
</dbReference>
<dbReference type="PANTHER" id="PTHR11773:SF1">
    <property type="entry name" value="GLYCINE DEHYDROGENASE (DECARBOXYLATING), MITOCHONDRIAL"/>
    <property type="match status" value="1"/>
</dbReference>
<comment type="catalytic activity">
    <reaction evidence="6">
        <text>N(6)-[(R)-lipoyl]-L-lysyl-[glycine-cleavage complex H protein] + glycine + H(+) = N(6)-[(R)-S(8)-aminomethyldihydrolipoyl]-L-lysyl-[glycine-cleavage complex H protein] + CO2</text>
        <dbReference type="Rhea" id="RHEA:24304"/>
        <dbReference type="Rhea" id="RHEA-COMP:10494"/>
        <dbReference type="Rhea" id="RHEA-COMP:10495"/>
        <dbReference type="ChEBI" id="CHEBI:15378"/>
        <dbReference type="ChEBI" id="CHEBI:16526"/>
        <dbReference type="ChEBI" id="CHEBI:57305"/>
        <dbReference type="ChEBI" id="CHEBI:83099"/>
        <dbReference type="ChEBI" id="CHEBI:83143"/>
        <dbReference type="EC" id="1.4.4.2"/>
    </reaction>
</comment>
<evidence type="ECO:0000256" key="4">
    <source>
        <dbReference type="ARBA" id="ARBA00022898"/>
    </source>
</evidence>
<dbReference type="GO" id="GO:0030170">
    <property type="term" value="F:pyridoxal phosphate binding"/>
    <property type="evidence" value="ECO:0007669"/>
    <property type="project" value="TreeGrafter"/>
</dbReference>
<evidence type="ECO:0000256" key="5">
    <source>
        <dbReference type="ARBA" id="ARBA00023002"/>
    </source>
</evidence>
<keyword evidence="4" id="KW-0663">Pyridoxal phosphate</keyword>
<evidence type="ECO:0000313" key="10">
    <source>
        <dbReference type="Proteomes" id="UP000177583"/>
    </source>
</evidence>
<dbReference type="InterPro" id="IPR015424">
    <property type="entry name" value="PyrdxlP-dep_Trfase"/>
</dbReference>
<dbReference type="InterPro" id="IPR015421">
    <property type="entry name" value="PyrdxlP-dep_Trfase_major"/>
</dbReference>
<dbReference type="Gene3D" id="3.40.640.10">
    <property type="entry name" value="Type I PLP-dependent aspartate aminotransferase-like (Major domain)"/>
    <property type="match status" value="1"/>
</dbReference>
<dbReference type="GO" id="GO:0005829">
    <property type="term" value="C:cytosol"/>
    <property type="evidence" value="ECO:0007669"/>
    <property type="project" value="TreeGrafter"/>
</dbReference>
<evidence type="ECO:0000256" key="6">
    <source>
        <dbReference type="ARBA" id="ARBA00049026"/>
    </source>
</evidence>
<evidence type="ECO:0000313" key="9">
    <source>
        <dbReference type="EMBL" id="OGH04956.1"/>
    </source>
</evidence>
<dbReference type="InterPro" id="IPR020581">
    <property type="entry name" value="GDC_P"/>
</dbReference>
<dbReference type="InterPro" id="IPR015422">
    <property type="entry name" value="PyrdxlP-dep_Trfase_small"/>
</dbReference>
<dbReference type="AlphaFoldDB" id="A0A1F6H3P4"/>
<evidence type="ECO:0000256" key="2">
    <source>
        <dbReference type="ARBA" id="ARBA00003788"/>
    </source>
</evidence>